<name>E1SL21_FERBD</name>
<gene>
    <name evidence="2" type="ordered locus">Fbal_0201</name>
</gene>
<dbReference type="Proteomes" id="UP000006683">
    <property type="component" value="Chromosome"/>
</dbReference>
<reference evidence="2 3" key="1">
    <citation type="journal article" date="2010" name="Stand. Genomic Sci.">
        <title>Complete genome sequence of Ferrimonas balearica type strain (PAT).</title>
        <authorList>
            <person name="Nolan M."/>
            <person name="Sikorski J."/>
            <person name="Davenport K."/>
            <person name="Lucas S."/>
            <person name="Glavina Del Rio T."/>
            <person name="Tice H."/>
            <person name="Cheng J."/>
            <person name="Goodwin L."/>
            <person name="Pitluck S."/>
            <person name="Liolios K."/>
            <person name="Ivanova N."/>
            <person name="Mavromatis K."/>
            <person name="Ovchinnikova G."/>
            <person name="Pati A."/>
            <person name="Chen A."/>
            <person name="Palaniappan K."/>
            <person name="Land M."/>
            <person name="Hauser L."/>
            <person name="Chang Y."/>
            <person name="Jeffries C."/>
            <person name="Tapia R."/>
            <person name="Brettin T."/>
            <person name="Detter J."/>
            <person name="Han C."/>
            <person name="Yasawong M."/>
            <person name="Rohde M."/>
            <person name="Tindall B."/>
            <person name="Goker M."/>
            <person name="Woyke T."/>
            <person name="Bristow J."/>
            <person name="Eisen J."/>
            <person name="Markowitz V."/>
            <person name="Hugenholtz P."/>
            <person name="Kyrpides N."/>
            <person name="Klenk H."/>
            <person name="Lapidus A."/>
        </authorList>
    </citation>
    <scope>NUCLEOTIDE SEQUENCE [LARGE SCALE GENOMIC DNA]</scope>
    <source>
        <strain evidence="3">DSM 9799 / CCM 4581 / KCTC 23876 / PAT</strain>
    </source>
</reference>
<evidence type="ECO:0000313" key="2">
    <source>
        <dbReference type="EMBL" id="ADN74415.1"/>
    </source>
</evidence>
<dbReference type="HOGENOM" id="CLU_1634252_0_0_6"/>
<sequence>MFLVSNFPNVPIATSNPATESAQREAALRVPISRPEPLLKSAAERALDPERERSRIDPRQQSQQRQSGEEQEQSDQPPPQQGREGPLSWREALAQARPVMERPGSRRSHVASSVDHHPAQDLDKAAYARFEQIVRHHYEGVAEPRTPPAFEART</sequence>
<evidence type="ECO:0000256" key="1">
    <source>
        <dbReference type="SAM" id="MobiDB-lite"/>
    </source>
</evidence>
<dbReference type="GeneID" id="67184010"/>
<feature type="compositionally biased region" description="Polar residues" evidence="1">
    <location>
        <begin position="1"/>
        <end position="21"/>
    </location>
</feature>
<evidence type="ECO:0000313" key="3">
    <source>
        <dbReference type="Proteomes" id="UP000006683"/>
    </source>
</evidence>
<dbReference type="OrthoDB" id="6402406at2"/>
<feature type="compositionally biased region" description="Basic and acidic residues" evidence="1">
    <location>
        <begin position="42"/>
        <end position="58"/>
    </location>
</feature>
<accession>E1SL21</accession>
<dbReference type="STRING" id="550540.Fbal_0201"/>
<feature type="compositionally biased region" description="Basic and acidic residues" evidence="1">
    <location>
        <begin position="114"/>
        <end position="123"/>
    </location>
</feature>
<protein>
    <submittedName>
        <fullName evidence="2">Uncharacterized protein</fullName>
    </submittedName>
</protein>
<dbReference type="RefSeq" id="WP_013343721.1">
    <property type="nucleotide sequence ID" value="NC_014541.1"/>
</dbReference>
<dbReference type="AlphaFoldDB" id="E1SL21"/>
<organism evidence="2 3">
    <name type="scientific">Ferrimonas balearica (strain DSM 9799 / CCM 4581 / KCTC 23876 / PAT)</name>
    <dbReference type="NCBI Taxonomy" id="550540"/>
    <lineage>
        <taxon>Bacteria</taxon>
        <taxon>Pseudomonadati</taxon>
        <taxon>Pseudomonadota</taxon>
        <taxon>Gammaproteobacteria</taxon>
        <taxon>Alteromonadales</taxon>
        <taxon>Ferrimonadaceae</taxon>
        <taxon>Ferrimonas</taxon>
    </lineage>
</organism>
<proteinExistence type="predicted"/>
<keyword evidence="3" id="KW-1185">Reference proteome</keyword>
<dbReference type="EMBL" id="CP002209">
    <property type="protein sequence ID" value="ADN74415.1"/>
    <property type="molecule type" value="Genomic_DNA"/>
</dbReference>
<feature type="region of interest" description="Disordered" evidence="1">
    <location>
        <begin position="1"/>
        <end position="123"/>
    </location>
</feature>
<dbReference type="KEGG" id="fbl:Fbal_0201"/>